<keyword evidence="4" id="KW-1185">Reference proteome</keyword>
<dbReference type="InterPro" id="IPR012336">
    <property type="entry name" value="Thioredoxin-like_fold"/>
</dbReference>
<evidence type="ECO:0000313" key="3">
    <source>
        <dbReference type="EMBL" id="OOC08976.1"/>
    </source>
</evidence>
<evidence type="ECO:0000256" key="1">
    <source>
        <dbReference type="SAM" id="SignalP"/>
    </source>
</evidence>
<dbReference type="EMBL" id="MUZR01000071">
    <property type="protein sequence ID" value="OOC08976.1"/>
    <property type="molecule type" value="Genomic_DNA"/>
</dbReference>
<dbReference type="InterPro" id="IPR041737">
    <property type="entry name" value="SoxW"/>
</dbReference>
<dbReference type="STRING" id="252474.B1A74_13450"/>
<organism evidence="3 4">
    <name type="scientific">Thioalkalivibrio halophilus</name>
    <dbReference type="NCBI Taxonomy" id="252474"/>
    <lineage>
        <taxon>Bacteria</taxon>
        <taxon>Pseudomonadati</taxon>
        <taxon>Pseudomonadota</taxon>
        <taxon>Gammaproteobacteria</taxon>
        <taxon>Chromatiales</taxon>
        <taxon>Ectothiorhodospiraceae</taxon>
        <taxon>Thioalkalivibrio</taxon>
    </lineage>
</organism>
<gene>
    <name evidence="3" type="ORF">B1A74_13450</name>
</gene>
<protein>
    <submittedName>
        <fullName evidence="3">Thioredoxin</fullName>
    </submittedName>
</protein>
<proteinExistence type="predicted"/>
<evidence type="ECO:0000259" key="2">
    <source>
        <dbReference type="PROSITE" id="PS51352"/>
    </source>
</evidence>
<feature type="domain" description="Thioredoxin" evidence="2">
    <location>
        <begin position="21"/>
        <end position="166"/>
    </location>
</feature>
<dbReference type="Proteomes" id="UP000189177">
    <property type="component" value="Unassembled WGS sequence"/>
</dbReference>
<dbReference type="Gene3D" id="3.40.30.10">
    <property type="entry name" value="Glutaredoxin"/>
    <property type="match status" value="1"/>
</dbReference>
<dbReference type="OrthoDB" id="9811036at2"/>
<dbReference type="AlphaFoldDB" id="A0A1V2ZV99"/>
<feature type="signal peptide" evidence="1">
    <location>
        <begin position="1"/>
        <end position="28"/>
    </location>
</feature>
<dbReference type="CDD" id="cd02951">
    <property type="entry name" value="SoxW"/>
    <property type="match status" value="1"/>
</dbReference>
<dbReference type="SUPFAM" id="SSF52833">
    <property type="entry name" value="Thioredoxin-like"/>
    <property type="match status" value="1"/>
</dbReference>
<dbReference type="InterPro" id="IPR013766">
    <property type="entry name" value="Thioredoxin_domain"/>
</dbReference>
<dbReference type="PROSITE" id="PS51352">
    <property type="entry name" value="THIOREDOXIN_2"/>
    <property type="match status" value="1"/>
</dbReference>
<accession>A0A1V2ZV99</accession>
<dbReference type="RefSeq" id="WP_077244928.1">
    <property type="nucleotide sequence ID" value="NZ_MUZR01000071.1"/>
</dbReference>
<sequence length="184" mass="21620">MTRTPLHHRLITALLLTLAFMLAGTAVAQEDPRDPEEHFFQPTFGDFQEELELAREEGKKGILIFFEMDACPFCHRMKNQVLNQPQVQDYYREHFAIFTVDIEGDVEITNFDGETRRMADFATRDFRVRATPVFQFFDLDGEPIHRFTGATRDADEFLTLGRFVAEGHHEETNFNRFRREQRGR</sequence>
<keyword evidence="1" id="KW-0732">Signal</keyword>
<feature type="chain" id="PRO_5012234498" evidence="1">
    <location>
        <begin position="29"/>
        <end position="184"/>
    </location>
</feature>
<dbReference type="InterPro" id="IPR036249">
    <property type="entry name" value="Thioredoxin-like_sf"/>
</dbReference>
<comment type="caution">
    <text evidence="3">The sequence shown here is derived from an EMBL/GenBank/DDBJ whole genome shotgun (WGS) entry which is preliminary data.</text>
</comment>
<reference evidence="3 4" key="1">
    <citation type="submission" date="2017-02" db="EMBL/GenBank/DDBJ databases">
        <title>Genomic diversity within the haloalkaliphilic genus Thioalkalivibrio.</title>
        <authorList>
            <person name="Ahn A.-C."/>
            <person name="Meier-Kolthoff J."/>
            <person name="Overmars L."/>
            <person name="Richter M."/>
            <person name="Woyke T."/>
            <person name="Sorokin D.Y."/>
            <person name="Muyzer G."/>
        </authorList>
    </citation>
    <scope>NUCLEOTIDE SEQUENCE [LARGE SCALE GENOMIC DNA]</scope>
    <source>
        <strain evidence="3 4">HL17</strain>
    </source>
</reference>
<evidence type="ECO:0000313" key="4">
    <source>
        <dbReference type="Proteomes" id="UP000189177"/>
    </source>
</evidence>
<dbReference type="Pfam" id="PF13098">
    <property type="entry name" value="Thioredoxin_2"/>
    <property type="match status" value="1"/>
</dbReference>
<name>A0A1V2ZV99_9GAMM</name>